<name>A0A147B977_9ACAR</name>
<keyword evidence="2" id="KW-0576">Peroxisome</keyword>
<feature type="non-terminal residue" evidence="5">
    <location>
        <position position="425"/>
    </location>
</feature>
<dbReference type="InterPro" id="IPR025110">
    <property type="entry name" value="AMP-bd_C"/>
</dbReference>
<keyword evidence="5" id="KW-0436">Ligase</keyword>
<feature type="non-terminal residue" evidence="5">
    <location>
        <position position="1"/>
    </location>
</feature>
<dbReference type="SUPFAM" id="SSF56801">
    <property type="entry name" value="Acetyl-CoA synthetase-like"/>
    <property type="match status" value="1"/>
</dbReference>
<dbReference type="GO" id="GO:0005777">
    <property type="term" value="C:peroxisome"/>
    <property type="evidence" value="ECO:0007669"/>
    <property type="project" value="UniProtKB-SubCell"/>
</dbReference>
<dbReference type="InterPro" id="IPR020845">
    <property type="entry name" value="AMP-binding_CS"/>
</dbReference>
<dbReference type="PROSITE" id="PS00455">
    <property type="entry name" value="AMP_BINDING"/>
    <property type="match status" value="1"/>
</dbReference>
<dbReference type="Pfam" id="PF00501">
    <property type="entry name" value="AMP-binding"/>
    <property type="match status" value="1"/>
</dbReference>
<evidence type="ECO:0000259" key="3">
    <source>
        <dbReference type="Pfam" id="PF00501"/>
    </source>
</evidence>
<dbReference type="InterPro" id="IPR000873">
    <property type="entry name" value="AMP-dep_synth/lig_dom"/>
</dbReference>
<evidence type="ECO:0000256" key="2">
    <source>
        <dbReference type="ARBA" id="ARBA00023140"/>
    </source>
</evidence>
<dbReference type="Gene3D" id="3.30.300.30">
    <property type="match status" value="1"/>
</dbReference>
<dbReference type="Gene3D" id="2.30.38.10">
    <property type="entry name" value="Luciferase, Domain 3"/>
    <property type="match status" value="1"/>
</dbReference>
<comment type="subcellular location">
    <subcellularLocation>
        <location evidence="1">Peroxisome</location>
    </subcellularLocation>
</comment>
<dbReference type="GO" id="GO:0016874">
    <property type="term" value="F:ligase activity"/>
    <property type="evidence" value="ECO:0007669"/>
    <property type="project" value="UniProtKB-KW"/>
</dbReference>
<dbReference type="AlphaFoldDB" id="A0A147B977"/>
<feature type="domain" description="AMP-binding enzyme C-terminal" evidence="4">
    <location>
        <begin position="333"/>
        <end position="407"/>
    </location>
</feature>
<reference evidence="5" key="1">
    <citation type="submission" date="2016-03" db="EMBL/GenBank/DDBJ databases">
        <title>Gut transcriptome analysis on engorged females of Ornithodoros mimon (Acari: Argasidae) and phylogenetic inferences of soft ticks.</title>
        <authorList>
            <person name="Landulfo G.A."/>
            <person name="Giovanni D."/>
            <person name="Carvalho E."/>
            <person name="Junqueira-de-Azevedo I."/>
            <person name="Patane J."/>
            <person name="Mendoca R."/>
            <person name="Barros-Battesti D."/>
        </authorList>
    </citation>
    <scope>NUCLEOTIDE SEQUENCE</scope>
    <source>
        <strain evidence="5">Females</strain>
        <tissue evidence="5">Gut</tissue>
    </source>
</reference>
<organism evidence="5">
    <name type="scientific">Alectorobius mimon</name>
    <dbReference type="NCBI Taxonomy" id="360319"/>
    <lineage>
        <taxon>Eukaryota</taxon>
        <taxon>Metazoa</taxon>
        <taxon>Ecdysozoa</taxon>
        <taxon>Arthropoda</taxon>
        <taxon>Chelicerata</taxon>
        <taxon>Arachnida</taxon>
        <taxon>Acari</taxon>
        <taxon>Parasitiformes</taxon>
        <taxon>Ixodida</taxon>
        <taxon>Ixodoidea</taxon>
        <taxon>Argasidae</taxon>
        <taxon>Ornithodorinae</taxon>
        <taxon>Alectorobius</taxon>
    </lineage>
</organism>
<proteinExistence type="predicted"/>
<evidence type="ECO:0000313" key="5">
    <source>
        <dbReference type="EMBL" id="JAR87339.1"/>
    </source>
</evidence>
<protein>
    <submittedName>
        <fullName evidence="5">4 coumarate: ligase</fullName>
    </submittedName>
</protein>
<dbReference type="EMBL" id="GEIB01000605">
    <property type="protein sequence ID" value="JAR87339.1"/>
    <property type="molecule type" value="Transcribed_RNA"/>
</dbReference>
<accession>A0A147B977</accession>
<dbReference type="PANTHER" id="PTHR24096:SF426">
    <property type="match status" value="1"/>
</dbReference>
<evidence type="ECO:0000256" key="1">
    <source>
        <dbReference type="ARBA" id="ARBA00004275"/>
    </source>
</evidence>
<dbReference type="InterPro" id="IPR045851">
    <property type="entry name" value="AMP-bd_C_sf"/>
</dbReference>
<dbReference type="Pfam" id="PF13193">
    <property type="entry name" value="AMP-binding_C"/>
    <property type="match status" value="1"/>
</dbReference>
<feature type="domain" description="AMP-dependent synthetase/ligase" evidence="3">
    <location>
        <begin position="62"/>
        <end position="283"/>
    </location>
</feature>
<dbReference type="PANTHER" id="PTHR24096">
    <property type="entry name" value="LONG-CHAIN-FATTY-ACID--COA LIGASE"/>
    <property type="match status" value="1"/>
</dbReference>
<sequence length="425" mass="47206">SKVLKSCFDAIEPIKENVGAYLLKCLQQAPDSRLNLFVMGDSTDCDCISWSVLVAEKNGGSTEVEAKYIPNHPCYMPTTSGTTGKPKIAIHTHDTIMACLLSASHPKHMPLGLQDVLLATTVLIHVYALYDCVCKAILQGASCVFLERCDGDSVLQVIQKYKVTSLHTVPYVCNLMLTNPKLEEYNVETLRHMTTATTYIAEATAEELLTRLKLQDFAQLYGQTEIIFATAGVYGERSRVRSMGKLASSVEAVVRDLETGEPLGCGRQGELYLRGPGVMVGYYGMLDQPITDSEGWLQTGDVCYYDEDGYLYLVNRRKEFIKVRGTTIPPAAVETDLLRCPLVKDCAVVGLPDPQTEQALHAIVVPSTPTVNEGQIHMFMQEHAPDFYRLEGGITLTDHIPRSKMGKFVRKELVQWLLDSKREKQ</sequence>
<dbReference type="Gene3D" id="3.40.50.980">
    <property type="match status" value="2"/>
</dbReference>
<evidence type="ECO:0000259" key="4">
    <source>
        <dbReference type="Pfam" id="PF13193"/>
    </source>
</evidence>